<dbReference type="EMBL" id="BK014662">
    <property type="protein sequence ID" value="DAD66675.1"/>
    <property type="molecule type" value="Genomic_DNA"/>
</dbReference>
<accession>A0A8S5L9P7</accession>
<protein>
    <submittedName>
        <fullName evidence="1">Uncharacterized protein</fullName>
    </submittedName>
</protein>
<proteinExistence type="predicted"/>
<reference evidence="1" key="1">
    <citation type="journal article" date="2021" name="Proc. Natl. Acad. Sci. U.S.A.">
        <title>A Catalog of Tens of Thousands of Viruses from Human Metagenomes Reveals Hidden Associations with Chronic Diseases.</title>
        <authorList>
            <person name="Tisza M.J."/>
            <person name="Buck C.B."/>
        </authorList>
    </citation>
    <scope>NUCLEOTIDE SEQUENCE</scope>
    <source>
        <strain evidence="1">CtPuP5</strain>
    </source>
</reference>
<evidence type="ECO:0000313" key="1">
    <source>
        <dbReference type="EMBL" id="DAD66675.1"/>
    </source>
</evidence>
<sequence length="178" mass="21658">MDDLKNFTVLRRVRYDNRFAVNNIALENIIFYNSTDGILYQTNQGWFKTIYESCNSFDRIILNGECYNRRKVNLSKNEIFICSKELYIPMDYIKNFRVEKTTKIYDTLIHIFDTVYFTIDNKDIITTTNYTFKPTRKGELYKKLNETLGRNYFDYDLEKIFKYYKENREELEEIFNLV</sequence>
<organism evidence="1">
    <name type="scientific">Myoviridae sp. ctPuP5</name>
    <dbReference type="NCBI Taxonomy" id="2823543"/>
    <lineage>
        <taxon>Viruses</taxon>
        <taxon>Duplodnaviria</taxon>
        <taxon>Heunggongvirae</taxon>
        <taxon>Uroviricota</taxon>
        <taxon>Caudoviricetes</taxon>
    </lineage>
</organism>
<name>A0A8S5L9P7_9CAUD</name>